<dbReference type="PANTHER" id="PTHR24038:SF11">
    <property type="entry name" value="INTEGRIN BETA-LIKE PROTEIN E"/>
    <property type="match status" value="1"/>
</dbReference>
<keyword evidence="5" id="KW-0325">Glycoprotein</keyword>
<reference evidence="9" key="1">
    <citation type="journal article" date="2023" name="Insect Mol. Biol.">
        <title>Genome sequencing provides insights into the evolution of gene families encoding plant cell wall-degrading enzymes in longhorned beetles.</title>
        <authorList>
            <person name="Shin N.R."/>
            <person name="Okamura Y."/>
            <person name="Kirsch R."/>
            <person name="Pauchet Y."/>
        </authorList>
    </citation>
    <scope>NUCLEOTIDE SEQUENCE</scope>
    <source>
        <strain evidence="9">AMC_N1</strain>
    </source>
</reference>
<dbReference type="InterPro" id="IPR024731">
    <property type="entry name" value="NELL2-like_EGF"/>
</dbReference>
<evidence type="ECO:0000256" key="6">
    <source>
        <dbReference type="PROSITE-ProRule" id="PRU00076"/>
    </source>
</evidence>
<comment type="subcellular location">
    <subcellularLocation>
        <location evidence="1">Membrane</location>
    </subcellularLocation>
</comment>
<evidence type="ECO:0000256" key="4">
    <source>
        <dbReference type="ARBA" id="ARBA00023157"/>
    </source>
</evidence>
<keyword evidence="2 6" id="KW-0245">EGF-like domain</keyword>
<evidence type="ECO:0000256" key="2">
    <source>
        <dbReference type="ARBA" id="ARBA00022536"/>
    </source>
</evidence>
<dbReference type="GO" id="GO:0016020">
    <property type="term" value="C:membrane"/>
    <property type="evidence" value="ECO:0007669"/>
    <property type="project" value="UniProtKB-SubCell"/>
</dbReference>
<sequence>MARRASLQMSSNDQMSIPLELYEWAKHTCNVLNNCHKDASCVYIEDIRSYSCVCNDGYEGDGYTCEVEFVSCTKVDNCDPHATCTYDDNLGKSKCICNPGYEGDGYRCSQFVLQVRTVPLLRIVFIQQLLIDMSVYAKKRTMHVLTQASSTPVLLPLRPSGQALAPSYGTVEPRDGRDSTNSPVGRELKSSKCILATCGRVFTDTHPNRKSLSAIDN</sequence>
<dbReference type="AlphaFoldDB" id="A0AAV8YG91"/>
<accession>A0AAV8YG91</accession>
<dbReference type="SMART" id="SM00181">
    <property type="entry name" value="EGF"/>
    <property type="match status" value="2"/>
</dbReference>
<evidence type="ECO:0000313" key="10">
    <source>
        <dbReference type="Proteomes" id="UP001162162"/>
    </source>
</evidence>
<dbReference type="InterPro" id="IPR009030">
    <property type="entry name" value="Growth_fac_rcpt_cys_sf"/>
</dbReference>
<evidence type="ECO:0000256" key="5">
    <source>
        <dbReference type="ARBA" id="ARBA00023180"/>
    </source>
</evidence>
<keyword evidence="3" id="KW-0472">Membrane</keyword>
<name>A0AAV8YG91_9CUCU</name>
<feature type="disulfide bond" evidence="6">
    <location>
        <begin position="35"/>
        <end position="52"/>
    </location>
</feature>
<dbReference type="Gene3D" id="2.10.25.10">
    <property type="entry name" value="Laminin"/>
    <property type="match status" value="2"/>
</dbReference>
<keyword evidence="4 6" id="KW-1015">Disulfide bond</keyword>
<evidence type="ECO:0000256" key="7">
    <source>
        <dbReference type="SAM" id="MobiDB-lite"/>
    </source>
</evidence>
<feature type="domain" description="EGF-like" evidence="8">
    <location>
        <begin position="68"/>
        <end position="109"/>
    </location>
</feature>
<gene>
    <name evidence="9" type="ORF">NQ318_000506</name>
</gene>
<dbReference type="InterPro" id="IPR000742">
    <property type="entry name" value="EGF"/>
</dbReference>
<dbReference type="Pfam" id="PF12947">
    <property type="entry name" value="EGF_3"/>
    <property type="match status" value="2"/>
</dbReference>
<dbReference type="PANTHER" id="PTHR24038">
    <property type="entry name" value="STABILIN"/>
    <property type="match status" value="1"/>
</dbReference>
<evidence type="ECO:0000259" key="8">
    <source>
        <dbReference type="PROSITE" id="PS50026"/>
    </source>
</evidence>
<feature type="region of interest" description="Disordered" evidence="7">
    <location>
        <begin position="165"/>
        <end position="185"/>
    </location>
</feature>
<protein>
    <recommendedName>
        <fullName evidence="8">EGF-like domain-containing protein</fullName>
    </recommendedName>
</protein>
<evidence type="ECO:0000256" key="1">
    <source>
        <dbReference type="ARBA" id="ARBA00004370"/>
    </source>
</evidence>
<comment type="caution">
    <text evidence="9">The sequence shown here is derived from an EMBL/GenBank/DDBJ whole genome shotgun (WGS) entry which is preliminary data.</text>
</comment>
<feature type="domain" description="EGF-like" evidence="8">
    <location>
        <begin position="25"/>
        <end position="66"/>
    </location>
</feature>
<dbReference type="EMBL" id="JAPWTK010000109">
    <property type="protein sequence ID" value="KAJ8949808.1"/>
    <property type="molecule type" value="Genomic_DNA"/>
</dbReference>
<comment type="caution">
    <text evidence="6">Lacks conserved residue(s) required for the propagation of feature annotation.</text>
</comment>
<keyword evidence="10" id="KW-1185">Reference proteome</keyword>
<feature type="disulfide bond" evidence="6">
    <location>
        <begin position="78"/>
        <end position="95"/>
    </location>
</feature>
<evidence type="ECO:0000313" key="9">
    <source>
        <dbReference type="EMBL" id="KAJ8949808.1"/>
    </source>
</evidence>
<evidence type="ECO:0000256" key="3">
    <source>
        <dbReference type="ARBA" id="ARBA00023136"/>
    </source>
</evidence>
<organism evidence="9 10">
    <name type="scientific">Aromia moschata</name>
    <dbReference type="NCBI Taxonomy" id="1265417"/>
    <lineage>
        <taxon>Eukaryota</taxon>
        <taxon>Metazoa</taxon>
        <taxon>Ecdysozoa</taxon>
        <taxon>Arthropoda</taxon>
        <taxon>Hexapoda</taxon>
        <taxon>Insecta</taxon>
        <taxon>Pterygota</taxon>
        <taxon>Neoptera</taxon>
        <taxon>Endopterygota</taxon>
        <taxon>Coleoptera</taxon>
        <taxon>Polyphaga</taxon>
        <taxon>Cucujiformia</taxon>
        <taxon>Chrysomeloidea</taxon>
        <taxon>Cerambycidae</taxon>
        <taxon>Cerambycinae</taxon>
        <taxon>Callichromatini</taxon>
        <taxon>Aromia</taxon>
    </lineage>
</organism>
<proteinExistence type="predicted"/>
<dbReference type="SUPFAM" id="SSF57184">
    <property type="entry name" value="Growth factor receptor domain"/>
    <property type="match status" value="1"/>
</dbReference>
<dbReference type="PROSITE" id="PS01186">
    <property type="entry name" value="EGF_2"/>
    <property type="match status" value="2"/>
</dbReference>
<dbReference type="PROSITE" id="PS50026">
    <property type="entry name" value="EGF_3"/>
    <property type="match status" value="2"/>
</dbReference>
<dbReference type="Proteomes" id="UP001162162">
    <property type="component" value="Unassembled WGS sequence"/>
</dbReference>